<accession>A0A0K0D3F7</accession>
<reference evidence="1" key="1">
    <citation type="submission" date="2012-09" db="EMBL/GenBank/DDBJ databases">
        <authorList>
            <person name="Martin A.A."/>
        </authorList>
    </citation>
    <scope>NUCLEOTIDE SEQUENCE</scope>
</reference>
<dbReference type="AlphaFoldDB" id="A0A0K0D3F7"/>
<evidence type="ECO:0000313" key="2">
    <source>
        <dbReference type="WBParaSite" id="ACAC_0000460201-mRNA-1"/>
    </source>
</evidence>
<dbReference type="Proteomes" id="UP000035642">
    <property type="component" value="Unassembled WGS sequence"/>
</dbReference>
<dbReference type="WBParaSite" id="ACAC_0000460201-mRNA-1">
    <property type="protein sequence ID" value="ACAC_0000460201-mRNA-1"/>
    <property type="gene ID" value="ACAC_0000460201"/>
</dbReference>
<proteinExistence type="predicted"/>
<organism evidence="1 2">
    <name type="scientific">Angiostrongylus cantonensis</name>
    <name type="common">Rat lungworm</name>
    <dbReference type="NCBI Taxonomy" id="6313"/>
    <lineage>
        <taxon>Eukaryota</taxon>
        <taxon>Metazoa</taxon>
        <taxon>Ecdysozoa</taxon>
        <taxon>Nematoda</taxon>
        <taxon>Chromadorea</taxon>
        <taxon>Rhabditida</taxon>
        <taxon>Rhabditina</taxon>
        <taxon>Rhabditomorpha</taxon>
        <taxon>Strongyloidea</taxon>
        <taxon>Metastrongylidae</taxon>
        <taxon>Angiostrongylus</taxon>
    </lineage>
</organism>
<evidence type="ECO:0000313" key="1">
    <source>
        <dbReference type="Proteomes" id="UP000035642"/>
    </source>
</evidence>
<keyword evidence="1" id="KW-1185">Reference proteome</keyword>
<name>A0A0K0D3F7_ANGCA</name>
<reference evidence="2" key="2">
    <citation type="submission" date="2017-02" db="UniProtKB">
        <authorList>
            <consortium name="WormBaseParasite"/>
        </authorList>
    </citation>
    <scope>IDENTIFICATION</scope>
</reference>
<sequence length="133" mass="15700">MLIVILKRNDSVNFRSRKQKSPSDLTNITVLWFSALSDRISSFQAWSTSTTPPYFNITLYGCCYLWRIAFKKECQRRNLADECNEFESAIINAAHIKVVFIQDAELFRMWPIFDLPARETKSTTCYARFYRDF</sequence>
<protein>
    <submittedName>
        <fullName evidence="2">Uncharacterized protein</fullName>
    </submittedName>
</protein>